<reference evidence="9" key="1">
    <citation type="submission" date="2021-12" db="EMBL/GenBank/DDBJ databases">
        <title>Discovery of the Pendulisporaceae a myxobacterial family with distinct sporulation behavior and unique specialized metabolism.</title>
        <authorList>
            <person name="Garcia R."/>
            <person name="Popoff A."/>
            <person name="Bader C.D."/>
            <person name="Loehr J."/>
            <person name="Walesch S."/>
            <person name="Walt C."/>
            <person name="Boldt J."/>
            <person name="Bunk B."/>
            <person name="Haeckl F.J.F.P.J."/>
            <person name="Gunesch A.P."/>
            <person name="Birkelbach J."/>
            <person name="Nuebel U."/>
            <person name="Pietschmann T."/>
            <person name="Bach T."/>
            <person name="Mueller R."/>
        </authorList>
    </citation>
    <scope>NUCLEOTIDE SEQUENCE</scope>
    <source>
        <strain evidence="9">MSr11367</strain>
    </source>
</reference>
<comment type="function">
    <text evidence="7">Catalyzes the NADPH-dependent reduction of L-glutamate 5-phosphate into L-glutamate 5-semialdehyde and phosphate. The product spontaneously undergoes cyclization to form 1-pyrroline-5-carboxylate.</text>
</comment>
<dbReference type="HAMAP" id="MF_00412">
    <property type="entry name" value="ProA"/>
    <property type="match status" value="1"/>
</dbReference>
<keyword evidence="2 7" id="KW-0028">Amino-acid biosynthesis</keyword>
<comment type="similarity">
    <text evidence="7">Belongs to the gamma-glutamyl phosphate reductase family.</text>
</comment>
<dbReference type="InterPro" id="IPR012134">
    <property type="entry name" value="Glu-5-SA_DH"/>
</dbReference>
<dbReference type="EMBL" id="CP089983">
    <property type="protein sequence ID" value="WXB07787.1"/>
    <property type="molecule type" value="Genomic_DNA"/>
</dbReference>
<dbReference type="InterPro" id="IPR000965">
    <property type="entry name" value="GPR_dom"/>
</dbReference>
<gene>
    <name evidence="7" type="primary">proA</name>
    <name evidence="9" type="ORF">LVJ94_11145</name>
</gene>
<proteinExistence type="inferred from homology"/>
<dbReference type="SUPFAM" id="SSF53720">
    <property type="entry name" value="ALDH-like"/>
    <property type="match status" value="1"/>
</dbReference>
<dbReference type="RefSeq" id="WP_394837453.1">
    <property type="nucleotide sequence ID" value="NZ_CP089929.1"/>
</dbReference>
<dbReference type="CDD" id="cd07079">
    <property type="entry name" value="ALDH_F18-19_ProA-GPR"/>
    <property type="match status" value="1"/>
</dbReference>
<organism evidence="9 10">
    <name type="scientific">Pendulispora rubella</name>
    <dbReference type="NCBI Taxonomy" id="2741070"/>
    <lineage>
        <taxon>Bacteria</taxon>
        <taxon>Pseudomonadati</taxon>
        <taxon>Myxococcota</taxon>
        <taxon>Myxococcia</taxon>
        <taxon>Myxococcales</taxon>
        <taxon>Sorangiineae</taxon>
        <taxon>Pendulisporaceae</taxon>
        <taxon>Pendulispora</taxon>
    </lineage>
</organism>
<accession>A0ABZ2LAI6</accession>
<dbReference type="Gene3D" id="3.40.309.10">
    <property type="entry name" value="Aldehyde Dehydrogenase, Chain A, domain 2"/>
    <property type="match status" value="1"/>
</dbReference>
<keyword evidence="5 7" id="KW-0560">Oxidoreductase</keyword>
<protein>
    <recommendedName>
        <fullName evidence="7">Gamma-glutamyl phosphate reductase</fullName>
        <shortName evidence="7">GPR</shortName>
        <ecNumber evidence="7">1.2.1.41</ecNumber>
    </recommendedName>
    <alternativeName>
        <fullName evidence="7">Glutamate-5-semialdehyde dehydrogenase</fullName>
    </alternativeName>
    <alternativeName>
        <fullName evidence="7">Glutamyl-gamma-semialdehyde dehydrogenase</fullName>
        <shortName evidence="7">GSA dehydrogenase</shortName>
    </alternativeName>
</protein>
<evidence type="ECO:0000256" key="1">
    <source>
        <dbReference type="ARBA" id="ARBA00004985"/>
    </source>
</evidence>
<evidence type="ECO:0000256" key="3">
    <source>
        <dbReference type="ARBA" id="ARBA00022650"/>
    </source>
</evidence>
<comment type="pathway">
    <text evidence="1 7">Amino-acid biosynthesis; L-proline biosynthesis; L-glutamate 5-semialdehyde from L-glutamate: step 2/2.</text>
</comment>
<dbReference type="NCBIfam" id="NF001221">
    <property type="entry name" value="PRK00197.1"/>
    <property type="match status" value="1"/>
</dbReference>
<feature type="domain" description="Aldehyde dehydrogenase" evidence="8">
    <location>
        <begin position="16"/>
        <end position="292"/>
    </location>
</feature>
<dbReference type="PANTHER" id="PTHR11063:SF8">
    <property type="entry name" value="DELTA-1-PYRROLINE-5-CARBOXYLATE SYNTHASE"/>
    <property type="match status" value="1"/>
</dbReference>
<evidence type="ECO:0000256" key="5">
    <source>
        <dbReference type="ARBA" id="ARBA00023002"/>
    </source>
</evidence>
<comment type="subcellular location">
    <subcellularLocation>
        <location evidence="7">Cytoplasm</location>
    </subcellularLocation>
</comment>
<dbReference type="Pfam" id="PF00171">
    <property type="entry name" value="Aldedh"/>
    <property type="match status" value="1"/>
</dbReference>
<keyword evidence="4 7" id="KW-0521">NADP</keyword>
<name>A0ABZ2LAI6_9BACT</name>
<dbReference type="GO" id="GO:0004350">
    <property type="term" value="F:glutamate-5-semialdehyde dehydrogenase activity"/>
    <property type="evidence" value="ECO:0007669"/>
    <property type="project" value="UniProtKB-EC"/>
</dbReference>
<keyword evidence="10" id="KW-1185">Reference proteome</keyword>
<dbReference type="Gene3D" id="3.40.605.10">
    <property type="entry name" value="Aldehyde Dehydrogenase, Chain A, domain 1"/>
    <property type="match status" value="1"/>
</dbReference>
<evidence type="ECO:0000259" key="8">
    <source>
        <dbReference type="Pfam" id="PF00171"/>
    </source>
</evidence>
<evidence type="ECO:0000256" key="7">
    <source>
        <dbReference type="HAMAP-Rule" id="MF_00412"/>
    </source>
</evidence>
<dbReference type="InterPro" id="IPR016161">
    <property type="entry name" value="Ald_DH/histidinol_DH"/>
</dbReference>
<dbReference type="Proteomes" id="UP001374803">
    <property type="component" value="Chromosome"/>
</dbReference>
<dbReference type="InterPro" id="IPR020593">
    <property type="entry name" value="G-glutamylP_reductase_CS"/>
</dbReference>
<dbReference type="NCBIfam" id="TIGR00407">
    <property type="entry name" value="proA"/>
    <property type="match status" value="1"/>
</dbReference>
<evidence type="ECO:0000256" key="4">
    <source>
        <dbReference type="ARBA" id="ARBA00022857"/>
    </source>
</evidence>
<evidence type="ECO:0000313" key="9">
    <source>
        <dbReference type="EMBL" id="WXB07787.1"/>
    </source>
</evidence>
<evidence type="ECO:0000256" key="2">
    <source>
        <dbReference type="ARBA" id="ARBA00022605"/>
    </source>
</evidence>
<dbReference type="PANTHER" id="PTHR11063">
    <property type="entry name" value="GLUTAMATE SEMIALDEHYDE DEHYDROGENASE"/>
    <property type="match status" value="1"/>
</dbReference>
<dbReference type="EC" id="1.2.1.41" evidence="7"/>
<dbReference type="PIRSF" id="PIRSF000151">
    <property type="entry name" value="GPR"/>
    <property type="match status" value="1"/>
</dbReference>
<sequence length="427" mass="45702">MTARTAGIEDATLASEIASRCALARRAARSLGPRERAIKDQALRAIAAGLRARKPEILEQNALDLENARQRGTRGALLDRLALDDKRLEAMAVSVEEVAELPDPVGGIIEQRTLANGIELSRVRVPLGVVAMIYEARPNVTVEASTLCLKSGNAIVLRGGSEALHSNRALAAVIADALEATGLPRDAVQVIPFTDRDAVRVLVQQSETVDLVIPRGGEALIRFVTEHARVPVVQHYKGVCHLYLDAGCDLDMAEKLVVNGKLSRPGVCNALECLLVDEADAARTLPKVAAALLAGGCELRGDERTRALVPEARPATDEDWGTEFLDRVLAVRVVSGLDGALEHIARFGSGHTEAICTKNDANAERFRREVDAACVAVNASTRFHDGGELGLGAEIGIATSRLHWRGPMGLEALTTMKWLLNGSGQTR</sequence>
<comment type="catalytic activity">
    <reaction evidence="6 7">
        <text>L-glutamate 5-semialdehyde + phosphate + NADP(+) = L-glutamyl 5-phosphate + NADPH + H(+)</text>
        <dbReference type="Rhea" id="RHEA:19541"/>
        <dbReference type="ChEBI" id="CHEBI:15378"/>
        <dbReference type="ChEBI" id="CHEBI:43474"/>
        <dbReference type="ChEBI" id="CHEBI:57783"/>
        <dbReference type="ChEBI" id="CHEBI:58066"/>
        <dbReference type="ChEBI" id="CHEBI:58274"/>
        <dbReference type="ChEBI" id="CHEBI:58349"/>
        <dbReference type="EC" id="1.2.1.41"/>
    </reaction>
</comment>
<keyword evidence="7" id="KW-0963">Cytoplasm</keyword>
<dbReference type="InterPro" id="IPR016163">
    <property type="entry name" value="Ald_DH_C"/>
</dbReference>
<dbReference type="InterPro" id="IPR015590">
    <property type="entry name" value="Aldehyde_DH_dom"/>
</dbReference>
<dbReference type="InterPro" id="IPR016162">
    <property type="entry name" value="Ald_DH_N"/>
</dbReference>
<evidence type="ECO:0000313" key="10">
    <source>
        <dbReference type="Proteomes" id="UP001374803"/>
    </source>
</evidence>
<evidence type="ECO:0000256" key="6">
    <source>
        <dbReference type="ARBA" id="ARBA00049024"/>
    </source>
</evidence>
<dbReference type="PROSITE" id="PS01223">
    <property type="entry name" value="PROA"/>
    <property type="match status" value="1"/>
</dbReference>
<keyword evidence="3 7" id="KW-0641">Proline biosynthesis</keyword>